<dbReference type="InterPro" id="IPR007462">
    <property type="entry name" value="COV1-like"/>
</dbReference>
<feature type="compositionally biased region" description="Basic and acidic residues" evidence="1">
    <location>
        <begin position="258"/>
        <end position="268"/>
    </location>
</feature>
<name>A0ABD5UR24_9EURY</name>
<organism evidence="3 4">
    <name type="scientific">Halopenitus salinus</name>
    <dbReference type="NCBI Taxonomy" id="1198295"/>
    <lineage>
        <taxon>Archaea</taxon>
        <taxon>Methanobacteriati</taxon>
        <taxon>Methanobacteriota</taxon>
        <taxon>Stenosarchaea group</taxon>
        <taxon>Halobacteria</taxon>
        <taxon>Halobacteriales</taxon>
        <taxon>Haloferacaceae</taxon>
        <taxon>Halopenitus</taxon>
    </lineage>
</organism>
<evidence type="ECO:0000313" key="4">
    <source>
        <dbReference type="Proteomes" id="UP001596296"/>
    </source>
</evidence>
<proteinExistence type="predicted"/>
<protein>
    <submittedName>
        <fullName evidence="3">DUF502 domain-containing protein</fullName>
    </submittedName>
</protein>
<keyword evidence="2" id="KW-1133">Transmembrane helix</keyword>
<accession>A0ABD5UR24</accession>
<evidence type="ECO:0000256" key="1">
    <source>
        <dbReference type="SAM" id="MobiDB-lite"/>
    </source>
</evidence>
<keyword evidence="2" id="KW-0812">Transmembrane</keyword>
<dbReference type="AlphaFoldDB" id="A0ABD5UR24"/>
<dbReference type="EMBL" id="JBHSXL010000003">
    <property type="protein sequence ID" value="MFC6891841.1"/>
    <property type="molecule type" value="Genomic_DNA"/>
</dbReference>
<dbReference type="Proteomes" id="UP001596296">
    <property type="component" value="Unassembled WGS sequence"/>
</dbReference>
<feature type="transmembrane region" description="Helical" evidence="2">
    <location>
        <begin position="70"/>
        <end position="89"/>
    </location>
</feature>
<feature type="compositionally biased region" description="Acidic residues" evidence="1">
    <location>
        <begin position="279"/>
        <end position="291"/>
    </location>
</feature>
<dbReference type="Pfam" id="PF04367">
    <property type="entry name" value="DUF502"/>
    <property type="match status" value="1"/>
</dbReference>
<gene>
    <name evidence="3" type="ORF">ACFQE9_04315</name>
</gene>
<dbReference type="RefSeq" id="WP_379740853.1">
    <property type="nucleotide sequence ID" value="NZ_JBHSVN010000001.1"/>
</dbReference>
<reference evidence="3 4" key="1">
    <citation type="journal article" date="2019" name="Int. J. Syst. Evol. Microbiol.">
        <title>The Global Catalogue of Microorganisms (GCM) 10K type strain sequencing project: providing services to taxonomists for standard genome sequencing and annotation.</title>
        <authorList>
            <consortium name="The Broad Institute Genomics Platform"/>
            <consortium name="The Broad Institute Genome Sequencing Center for Infectious Disease"/>
            <person name="Wu L."/>
            <person name="Ma J."/>
        </authorList>
    </citation>
    <scope>NUCLEOTIDE SEQUENCE [LARGE SCALE GENOMIC DNA]</scope>
    <source>
        <strain evidence="3 4">SKJ47</strain>
    </source>
</reference>
<evidence type="ECO:0000256" key="2">
    <source>
        <dbReference type="SAM" id="Phobius"/>
    </source>
</evidence>
<keyword evidence="4" id="KW-1185">Reference proteome</keyword>
<evidence type="ECO:0000313" key="3">
    <source>
        <dbReference type="EMBL" id="MFC6891841.1"/>
    </source>
</evidence>
<sequence length="306" mass="33295">MELSDARPAAILKNAFLTGVAVIVPLLITLIVLAIAFNYVYVYLDLLSDAVLPFSPRISIPGYGVLGRELLVEVATPIVLFALILLVGLTANSSRYGELAVSYFDRVIERVPGVGAVYESFRRMSDVMLDSDGEHFQEVVLVEFPTEGVYALAFVTSRTPSSIADPIEESDHREDAGETRTLFLPMAPNPVMGGHVVFVPGSRVVEVDMTVEEGIRALVTSGVAIEESIGEEGGVSPAVSPNPLREFSMVDRLEERLDRDDHRSRDRGNVVNAVLDPDSAVDADDGDESEDRTDTDRTEPDEPSET</sequence>
<feature type="transmembrane region" description="Helical" evidence="2">
    <location>
        <begin position="20"/>
        <end position="44"/>
    </location>
</feature>
<dbReference type="PANTHER" id="PTHR31876:SF26">
    <property type="entry name" value="PROTEIN LIKE COV 2"/>
    <property type="match status" value="1"/>
</dbReference>
<keyword evidence="2" id="KW-0472">Membrane</keyword>
<feature type="region of interest" description="Disordered" evidence="1">
    <location>
        <begin position="258"/>
        <end position="306"/>
    </location>
</feature>
<dbReference type="PANTHER" id="PTHR31876">
    <property type="entry name" value="COV-LIKE PROTEIN 1"/>
    <property type="match status" value="1"/>
</dbReference>
<comment type="caution">
    <text evidence="3">The sequence shown here is derived from an EMBL/GenBank/DDBJ whole genome shotgun (WGS) entry which is preliminary data.</text>
</comment>